<protein>
    <submittedName>
        <fullName evidence="1">HK97 gp10 family phage protein</fullName>
    </submittedName>
</protein>
<dbReference type="AlphaFoldDB" id="A0A3N4P438"/>
<gene>
    <name evidence="1" type="ORF">BBB56_06230</name>
</gene>
<accession>A0A3N4P438</accession>
<dbReference type="Proteomes" id="UP000281332">
    <property type="component" value="Unassembled WGS sequence"/>
</dbReference>
<name>A0A3N4P438_9GAMM</name>
<keyword evidence="2" id="KW-1185">Reference proteome</keyword>
<dbReference type="RefSeq" id="WP_123799852.1">
    <property type="nucleotide sequence ID" value="NZ_RMVG01000003.1"/>
</dbReference>
<evidence type="ECO:0000313" key="2">
    <source>
        <dbReference type="Proteomes" id="UP000281332"/>
    </source>
</evidence>
<sequence length="154" mass="16533">MGVKVKGIQQAQRNMNALINDIEGRKIVRALKSATIIIGSEAAILTPRDTSTLINSQYTELLPQGSKIIGRIGYTASYAAAVHNASGKLKGQPRAHFGRTANHSEFGPKRSVEFGGGTGVGNYWDPNAEPQFLLKGAVKAKDTVDAVMKKELKL</sequence>
<reference evidence="1 2" key="1">
    <citation type="submission" date="2018-11" db="EMBL/GenBank/DDBJ databases">
        <title>Whole genome sequencing of Pantoea sp. RIT388.</title>
        <authorList>
            <person name="Gan H.M."/>
            <person name="Hudson A.O."/>
        </authorList>
    </citation>
    <scope>NUCLEOTIDE SEQUENCE [LARGE SCALE GENOMIC DNA]</scope>
    <source>
        <strain evidence="1 2">RIT388</strain>
    </source>
</reference>
<organism evidence="1 2">
    <name type="scientific">Candidatus Pantoea deserta</name>
    <dbReference type="NCBI Taxonomy" id="1869313"/>
    <lineage>
        <taxon>Bacteria</taxon>
        <taxon>Pseudomonadati</taxon>
        <taxon>Pseudomonadota</taxon>
        <taxon>Gammaproteobacteria</taxon>
        <taxon>Enterobacterales</taxon>
        <taxon>Erwiniaceae</taxon>
        <taxon>Pantoea</taxon>
    </lineage>
</organism>
<dbReference type="OrthoDB" id="6444777at2"/>
<dbReference type="EMBL" id="RMVG01000003">
    <property type="protein sequence ID" value="RPE02995.1"/>
    <property type="molecule type" value="Genomic_DNA"/>
</dbReference>
<comment type="caution">
    <text evidence="1">The sequence shown here is derived from an EMBL/GenBank/DDBJ whole genome shotgun (WGS) entry which is preliminary data.</text>
</comment>
<evidence type="ECO:0000313" key="1">
    <source>
        <dbReference type="EMBL" id="RPE02995.1"/>
    </source>
</evidence>
<proteinExistence type="predicted"/>